<reference evidence="3 4" key="1">
    <citation type="submission" date="2024-03" db="EMBL/GenBank/DDBJ databases">
        <title>The Acrasis kona genome and developmental transcriptomes reveal deep origins of eukaryotic multicellular pathways.</title>
        <authorList>
            <person name="Sheikh S."/>
            <person name="Fu C.-J."/>
            <person name="Brown M.W."/>
            <person name="Baldauf S.L."/>
        </authorList>
    </citation>
    <scope>NUCLEOTIDE SEQUENCE [LARGE SCALE GENOMIC DNA]</scope>
    <source>
        <strain evidence="3 4">ATCC MYA-3509</strain>
    </source>
</reference>
<dbReference type="PROSITE" id="PS50132">
    <property type="entry name" value="RGS"/>
    <property type="match status" value="1"/>
</dbReference>
<dbReference type="SUPFAM" id="SSF48097">
    <property type="entry name" value="Regulator of G-protein signaling, RGS"/>
    <property type="match status" value="1"/>
</dbReference>
<protein>
    <submittedName>
        <fullName evidence="3">GTPase activator protein</fullName>
    </submittedName>
</protein>
<proteinExistence type="predicted"/>
<organism evidence="3 4">
    <name type="scientific">Acrasis kona</name>
    <dbReference type="NCBI Taxonomy" id="1008807"/>
    <lineage>
        <taxon>Eukaryota</taxon>
        <taxon>Discoba</taxon>
        <taxon>Heterolobosea</taxon>
        <taxon>Tetramitia</taxon>
        <taxon>Eutetramitia</taxon>
        <taxon>Acrasidae</taxon>
        <taxon>Acrasis</taxon>
    </lineage>
</organism>
<dbReference type="PANTHER" id="PTHR10845">
    <property type="entry name" value="REGULATOR OF G PROTEIN SIGNALING"/>
    <property type="match status" value="1"/>
</dbReference>
<evidence type="ECO:0000313" key="3">
    <source>
        <dbReference type="EMBL" id="KAL0488743.1"/>
    </source>
</evidence>
<dbReference type="Pfam" id="PF00615">
    <property type="entry name" value="RGS"/>
    <property type="match status" value="1"/>
</dbReference>
<sequence length="464" mass="53561">MNTPNRTPQRRSDIMVISPDQSPGAYASPIRSKPMGILTPVSSSKALKVLGSTPPNASRNIGMKRIKRKFDDAMDENDDYVTEEEVKPSFMQSQLSNIKSMLNISKKFKKEDKEPINKIQSPSEARLAKKIEKRRSGELRRRKSGDKITSLRTTKSTIGLKKKKISVDKRGNRKKTVMSPNMVISPEKLNEMSEEELEDFKERFFSDAVYGSNSPVSRLSSPTHQRVPAFAGLESLNEQKTLTPNKPGRSFAFKLELDKIPKFDEPDEQQFTPHTPRNDFQSERVLTPRPTKQKESFELQEVLAEPLCREYLAEFLKTEYCEENMSFYENVIVYKTWKNKRQRLNHAMDIYKEFVSLDAPRQINIDLSAVNIVRSRIRDCEEHEPDEHLVGLFDNICDHIEHVMTDSYSRFIMSTKYNEMVRMYNNNARKLLVSNSLNNMKEKVTTPLKALNKTFSAGNVLNFR</sequence>
<dbReference type="PANTHER" id="PTHR10845:SF192">
    <property type="entry name" value="DOUBLE HIT, ISOFORM B"/>
    <property type="match status" value="1"/>
</dbReference>
<dbReference type="SMART" id="SM00315">
    <property type="entry name" value="RGS"/>
    <property type="match status" value="1"/>
</dbReference>
<dbReference type="InterPro" id="IPR044926">
    <property type="entry name" value="RGS_subdomain_2"/>
</dbReference>
<comment type="caution">
    <text evidence="3">The sequence shown here is derived from an EMBL/GenBank/DDBJ whole genome shotgun (WGS) entry which is preliminary data.</text>
</comment>
<dbReference type="PRINTS" id="PR01301">
    <property type="entry name" value="RGSPROTEIN"/>
</dbReference>
<evidence type="ECO:0000259" key="2">
    <source>
        <dbReference type="PROSITE" id="PS50132"/>
    </source>
</evidence>
<dbReference type="InterPro" id="IPR016137">
    <property type="entry name" value="RGS"/>
</dbReference>
<feature type="domain" description="RGS" evidence="2">
    <location>
        <begin position="298"/>
        <end position="421"/>
    </location>
</feature>
<gene>
    <name evidence="3" type="ORF">AKO1_015820</name>
</gene>
<feature type="region of interest" description="Disordered" evidence="1">
    <location>
        <begin position="1"/>
        <end position="31"/>
    </location>
</feature>
<dbReference type="EMBL" id="JAOPGA020001473">
    <property type="protein sequence ID" value="KAL0488743.1"/>
    <property type="molecule type" value="Genomic_DNA"/>
</dbReference>
<dbReference type="AlphaFoldDB" id="A0AAW2ZHC4"/>
<keyword evidence="4" id="KW-1185">Reference proteome</keyword>
<evidence type="ECO:0000313" key="4">
    <source>
        <dbReference type="Proteomes" id="UP001431209"/>
    </source>
</evidence>
<name>A0AAW2ZHC4_9EUKA</name>
<dbReference type="Proteomes" id="UP001431209">
    <property type="component" value="Unassembled WGS sequence"/>
</dbReference>
<dbReference type="InterPro" id="IPR036305">
    <property type="entry name" value="RGS_sf"/>
</dbReference>
<dbReference type="Gene3D" id="1.10.167.10">
    <property type="entry name" value="Regulator of G-protein Signalling 4, domain 2"/>
    <property type="match status" value="1"/>
</dbReference>
<accession>A0AAW2ZHC4</accession>
<evidence type="ECO:0000256" key="1">
    <source>
        <dbReference type="SAM" id="MobiDB-lite"/>
    </source>
</evidence>